<dbReference type="SUPFAM" id="SSF48208">
    <property type="entry name" value="Six-hairpin glycosidases"/>
    <property type="match status" value="1"/>
</dbReference>
<dbReference type="RefSeq" id="WP_012870618.1">
    <property type="nucleotide sequence ID" value="NC_013523.1"/>
</dbReference>
<dbReference type="SUPFAM" id="SSF52833">
    <property type="entry name" value="Thioredoxin-like"/>
    <property type="match status" value="1"/>
</dbReference>
<dbReference type="Proteomes" id="UP000002027">
    <property type="component" value="Chromosome 1"/>
</dbReference>
<dbReference type="AlphaFoldDB" id="D1C632"/>
<dbReference type="PIRSF" id="PIRSF006402">
    <property type="entry name" value="UCP006402_thioredoxin"/>
    <property type="match status" value="1"/>
</dbReference>
<dbReference type="OrthoDB" id="9762614at2"/>
<dbReference type="InterPro" id="IPR008928">
    <property type="entry name" value="6-hairpin_glycosidase_sf"/>
</dbReference>
<dbReference type="STRING" id="479434.Sthe_0131"/>
<dbReference type="CDD" id="cd02955">
    <property type="entry name" value="SSP411"/>
    <property type="match status" value="1"/>
</dbReference>
<dbReference type="PANTHER" id="PTHR42899:SF1">
    <property type="entry name" value="SPERMATOGENESIS-ASSOCIATED PROTEIN 20"/>
    <property type="match status" value="1"/>
</dbReference>
<name>D1C632_SPHTD</name>
<gene>
    <name evidence="2" type="ordered locus">Sthe_0131</name>
</gene>
<reference evidence="2 3" key="2">
    <citation type="journal article" date="2010" name="Stand. Genomic Sci.">
        <title>Complete genome sequence of Desulfohalobium retbaense type strain (HR(100)).</title>
        <authorList>
            <person name="Spring S."/>
            <person name="Nolan M."/>
            <person name="Lapidus A."/>
            <person name="Glavina Del Rio T."/>
            <person name="Copeland A."/>
            <person name="Tice H."/>
            <person name="Cheng J.F."/>
            <person name="Lucas S."/>
            <person name="Land M."/>
            <person name="Chen F."/>
            <person name="Bruce D."/>
            <person name="Goodwin L."/>
            <person name="Pitluck S."/>
            <person name="Ivanova N."/>
            <person name="Mavromatis K."/>
            <person name="Mikhailova N."/>
            <person name="Pati A."/>
            <person name="Chen A."/>
            <person name="Palaniappan K."/>
            <person name="Hauser L."/>
            <person name="Chang Y.J."/>
            <person name="Jeffries C.D."/>
            <person name="Munk C."/>
            <person name="Kiss H."/>
            <person name="Chain P."/>
            <person name="Han C."/>
            <person name="Brettin T."/>
            <person name="Detter J.C."/>
            <person name="Schuler E."/>
            <person name="Goker M."/>
            <person name="Rohde M."/>
            <person name="Bristow J."/>
            <person name="Eisen J.A."/>
            <person name="Markowitz V."/>
            <person name="Hugenholtz P."/>
            <person name="Kyrpides N.C."/>
            <person name="Klenk H.P."/>
        </authorList>
    </citation>
    <scope>NUCLEOTIDE SEQUENCE [LARGE SCALE GENOMIC DNA]</scope>
    <source>
        <strain evidence="3">ATCC 49802 / DSM 20745 / S 6022</strain>
    </source>
</reference>
<proteinExistence type="predicted"/>
<dbReference type="Gene3D" id="1.50.10.10">
    <property type="match status" value="1"/>
</dbReference>
<dbReference type="InterPro" id="IPR024705">
    <property type="entry name" value="Ssp411"/>
</dbReference>
<sequence>MANRLQHETSPYLLQHADNPVDWYPWGEEALEAARTQDKPILLSIGYAACHWCHVMERESFENPDIAALMNQHFINIKVDREERPDLDTVYMAAAQMMTGQGGWPLTIFLMPDGKPFYAGTYFPPEDRSGMPGFPRVLLAVAEAYRNRRADLERAANDIQGHLTEHFRWSLPETAITPALLNEAASGLARQFDEANGGFGGAPKFPPPMALEFLLRYRLRTGSDTALRIVELTLERMARGGIHDQVGGGFHRYAVDATWLVPHFEKMLYDNALLARLYTLTYQATGHPFYAATALDTIEYVLREMTSPDGGFYSTQDADSEGEEGKFYVWTPEELEAVLGPEQAPIVARYYGVHPGGNFEGKSILHVPEAPESVAAAFDLTIDELVEIIGPAREKLYAARAQRVWPGRDEKILTDWNGLMLRALAQAAIALGRSDLRDAAVRNATFLHTHLYRDGRLLHSYKDGEAKITGYLADYASLIAGLLALYEATFDVRWIAWARDLTDRAIADFWDNEGGAFFDTSADDAPLVARPKDAFDSATPSGNSLMAESLLRLGLLLGEDDYRQRAMTVLERFAALAAKAPTGFGQLLCAADLALAEAHEIALVGDPQVPAMAEMLAVVQQPYLPHQVVALRHPDQDGEDEVIPLLAGRTARDGQPTAYVCRNYACRQPVTTAHDLAAELGMAVE</sequence>
<dbReference type="HOGENOM" id="CLU_014051_4_2_0"/>
<keyword evidence="3" id="KW-1185">Reference proteome</keyword>
<evidence type="ECO:0000313" key="2">
    <source>
        <dbReference type="EMBL" id="ACZ37570.1"/>
    </source>
</evidence>
<feature type="domain" description="Spermatogenesis-associated protein 20-like TRX" evidence="1">
    <location>
        <begin position="3"/>
        <end position="163"/>
    </location>
</feature>
<dbReference type="GO" id="GO:0005975">
    <property type="term" value="P:carbohydrate metabolic process"/>
    <property type="evidence" value="ECO:0007669"/>
    <property type="project" value="InterPro"/>
</dbReference>
<dbReference type="Gene3D" id="3.40.30.10">
    <property type="entry name" value="Glutaredoxin"/>
    <property type="match status" value="1"/>
</dbReference>
<dbReference type="EMBL" id="CP001823">
    <property type="protein sequence ID" value="ACZ37570.1"/>
    <property type="molecule type" value="Genomic_DNA"/>
</dbReference>
<evidence type="ECO:0000313" key="3">
    <source>
        <dbReference type="Proteomes" id="UP000002027"/>
    </source>
</evidence>
<dbReference type="InterPro" id="IPR004879">
    <property type="entry name" value="Ssp411-like_TRX"/>
</dbReference>
<evidence type="ECO:0000259" key="1">
    <source>
        <dbReference type="Pfam" id="PF03190"/>
    </source>
</evidence>
<dbReference type="KEGG" id="sti:Sthe_0131"/>
<reference evidence="3" key="1">
    <citation type="submission" date="2009-11" db="EMBL/GenBank/DDBJ databases">
        <title>The complete chromosome 1 of Sphaerobacter thermophilus DSM 20745.</title>
        <authorList>
            <person name="Lucas S."/>
            <person name="Copeland A."/>
            <person name="Lapidus A."/>
            <person name="Glavina del Rio T."/>
            <person name="Dalin E."/>
            <person name="Tice H."/>
            <person name="Bruce D."/>
            <person name="Goodwin L."/>
            <person name="Pitluck S."/>
            <person name="Kyrpides N."/>
            <person name="Mavromatis K."/>
            <person name="Ivanova N."/>
            <person name="Mikhailova N."/>
            <person name="LaButti K.M."/>
            <person name="Clum A."/>
            <person name="Sun H.I."/>
            <person name="Brettin T."/>
            <person name="Detter J.C."/>
            <person name="Han C."/>
            <person name="Larimer F."/>
            <person name="Land M."/>
            <person name="Hauser L."/>
            <person name="Markowitz V."/>
            <person name="Cheng J.F."/>
            <person name="Hugenholtz P."/>
            <person name="Woyke T."/>
            <person name="Wu D."/>
            <person name="Steenblock K."/>
            <person name="Schneider S."/>
            <person name="Pukall R."/>
            <person name="Goeker M."/>
            <person name="Klenk H.P."/>
            <person name="Eisen J.A."/>
        </authorList>
    </citation>
    <scope>NUCLEOTIDE SEQUENCE [LARGE SCALE GENOMIC DNA]</scope>
    <source>
        <strain evidence="3">ATCC 49802 / DSM 20745 / S 6022</strain>
    </source>
</reference>
<accession>D1C632</accession>
<protein>
    <recommendedName>
        <fullName evidence="1">Spermatogenesis-associated protein 20-like TRX domain-containing protein</fullName>
    </recommendedName>
</protein>
<dbReference type="FunCoup" id="D1C632">
    <property type="interactions" value="317"/>
</dbReference>
<dbReference type="InterPro" id="IPR012341">
    <property type="entry name" value="6hp_glycosidase-like_sf"/>
</dbReference>
<dbReference type="InParanoid" id="D1C632"/>
<dbReference type="InterPro" id="IPR036249">
    <property type="entry name" value="Thioredoxin-like_sf"/>
</dbReference>
<organism evidence="2 3">
    <name type="scientific">Sphaerobacter thermophilus (strain ATCC 49802 / DSM 20745 / KCCM 41009 / NCIMB 13125 / S 6022)</name>
    <dbReference type="NCBI Taxonomy" id="479434"/>
    <lineage>
        <taxon>Bacteria</taxon>
        <taxon>Pseudomonadati</taxon>
        <taxon>Thermomicrobiota</taxon>
        <taxon>Thermomicrobia</taxon>
        <taxon>Sphaerobacterales</taxon>
        <taxon>Sphaerobacterineae</taxon>
        <taxon>Sphaerobacteraceae</taxon>
        <taxon>Sphaerobacter</taxon>
    </lineage>
</organism>
<dbReference type="eggNOG" id="COG1331">
    <property type="taxonomic scope" value="Bacteria"/>
</dbReference>
<dbReference type="PANTHER" id="PTHR42899">
    <property type="entry name" value="SPERMATOGENESIS-ASSOCIATED PROTEIN 20"/>
    <property type="match status" value="1"/>
</dbReference>
<dbReference type="Pfam" id="PF03190">
    <property type="entry name" value="Thioredox_DsbH"/>
    <property type="match status" value="1"/>
</dbReference>